<name>A0A418V3R2_RHOPL</name>
<evidence type="ECO:0000313" key="3">
    <source>
        <dbReference type="Proteomes" id="UP000285523"/>
    </source>
</evidence>
<feature type="transmembrane region" description="Helical" evidence="1">
    <location>
        <begin position="60"/>
        <end position="77"/>
    </location>
</feature>
<sequence length="93" mass="9375">MKIAVVAALAALLGLTLALRTLVPADAVTPAVVSLLFVAAAGIALIGISLRSRLNGTSCLNAAAVLVYAGVMVSIMIDPDQLLRLVVPAGQPE</sequence>
<feature type="transmembrane region" description="Helical" evidence="1">
    <location>
        <begin position="28"/>
        <end position="48"/>
    </location>
</feature>
<keyword evidence="1" id="KW-0812">Transmembrane</keyword>
<evidence type="ECO:0000313" key="2">
    <source>
        <dbReference type="EMBL" id="RJF70714.1"/>
    </source>
</evidence>
<keyword evidence="1" id="KW-0472">Membrane</keyword>
<comment type="caution">
    <text evidence="2">The sequence shown here is derived from an EMBL/GenBank/DDBJ whole genome shotgun (WGS) entry which is preliminary data.</text>
</comment>
<organism evidence="2 3">
    <name type="scientific">Rhodopseudomonas palustris</name>
    <dbReference type="NCBI Taxonomy" id="1076"/>
    <lineage>
        <taxon>Bacteria</taxon>
        <taxon>Pseudomonadati</taxon>
        <taxon>Pseudomonadota</taxon>
        <taxon>Alphaproteobacteria</taxon>
        <taxon>Hyphomicrobiales</taxon>
        <taxon>Nitrobacteraceae</taxon>
        <taxon>Rhodopseudomonas</taxon>
    </lineage>
</organism>
<reference evidence="2 3" key="1">
    <citation type="submission" date="2018-09" db="EMBL/GenBank/DDBJ databases">
        <title>Draft genome sequence of Rhodopseudomonas palustris 2.1.18.</title>
        <authorList>
            <person name="Robertson S.L."/>
            <person name="Meyer T.E."/>
            <person name="Kyndt J.A."/>
        </authorList>
    </citation>
    <scope>NUCLEOTIDE SEQUENCE [LARGE SCALE GENOMIC DNA]</scope>
    <source>
        <strain evidence="2 3">2.1.18</strain>
    </source>
</reference>
<proteinExistence type="predicted"/>
<dbReference type="EMBL" id="QYYD01000015">
    <property type="protein sequence ID" value="RJF70714.1"/>
    <property type="molecule type" value="Genomic_DNA"/>
</dbReference>
<gene>
    <name evidence="2" type="ORF">D4Q52_15430</name>
</gene>
<protein>
    <submittedName>
        <fullName evidence="2">Uncharacterized protein</fullName>
    </submittedName>
</protein>
<accession>A0A418V3R2</accession>
<dbReference type="AlphaFoldDB" id="A0A418V3R2"/>
<dbReference type="Proteomes" id="UP000285523">
    <property type="component" value="Unassembled WGS sequence"/>
</dbReference>
<keyword evidence="1" id="KW-1133">Transmembrane helix</keyword>
<evidence type="ECO:0000256" key="1">
    <source>
        <dbReference type="SAM" id="Phobius"/>
    </source>
</evidence>